<dbReference type="AlphaFoldDB" id="W6RSP4"/>
<evidence type="ECO:0000313" key="1">
    <source>
        <dbReference type="EMBL" id="CDM57301.1"/>
    </source>
</evidence>
<dbReference type="Proteomes" id="UP000019443">
    <property type="component" value="Chromosome"/>
</dbReference>
<protein>
    <submittedName>
        <fullName evidence="1">Uncharacterized protein</fullName>
    </submittedName>
</protein>
<evidence type="ECO:0000313" key="2">
    <source>
        <dbReference type="Proteomes" id="UP000019443"/>
    </source>
</evidence>
<dbReference type="KEGG" id="rhl:LPU83_1633"/>
<reference evidence="1" key="1">
    <citation type="submission" date="2013-11" db="EMBL/GenBank/DDBJ databases">
        <title>Draft genome sequence of the broad-host-range Rhizobium sp. LPU83 strain, a member of the low-genetic diversity Oregon-like Rhizobium sp. group.</title>
        <authorList>
            <person name="Wibberg D."/>
            <person name="Puehler A."/>
            <person name="Schlueter A."/>
        </authorList>
    </citation>
    <scope>NUCLEOTIDE SEQUENCE [LARGE SCALE GENOMIC DNA]</scope>
    <source>
        <strain evidence="1">LPU83</strain>
    </source>
</reference>
<dbReference type="EMBL" id="HG916852">
    <property type="protein sequence ID" value="CDM57301.1"/>
    <property type="molecule type" value="Genomic_DNA"/>
</dbReference>
<proteinExistence type="predicted"/>
<dbReference type="HOGENOM" id="CLU_3391047_0_0_5"/>
<keyword evidence="2" id="KW-1185">Reference proteome</keyword>
<name>W6RSP4_9HYPH</name>
<sequence>MLGEKKNGSFRSRVASILCASKKSTTDIDSRL</sequence>
<accession>W6RSP4</accession>
<organism evidence="1 2">
    <name type="scientific">Rhizobium favelukesii</name>
    <dbReference type="NCBI Taxonomy" id="348824"/>
    <lineage>
        <taxon>Bacteria</taxon>
        <taxon>Pseudomonadati</taxon>
        <taxon>Pseudomonadota</taxon>
        <taxon>Alphaproteobacteria</taxon>
        <taxon>Hyphomicrobiales</taxon>
        <taxon>Rhizobiaceae</taxon>
        <taxon>Rhizobium/Agrobacterium group</taxon>
        <taxon>Rhizobium</taxon>
    </lineage>
</organism>
<gene>
    <name evidence="1" type="ORF">LPU83_1633</name>
</gene>